<feature type="compositionally biased region" description="Pro residues" evidence="2">
    <location>
        <begin position="34"/>
        <end position="50"/>
    </location>
</feature>
<feature type="region of interest" description="Disordered" evidence="2">
    <location>
        <begin position="220"/>
        <end position="260"/>
    </location>
</feature>
<evidence type="ECO:0000256" key="2">
    <source>
        <dbReference type="SAM" id="MobiDB-lite"/>
    </source>
</evidence>
<evidence type="ECO:0000313" key="4">
    <source>
        <dbReference type="EMBL" id="KAK6150298.1"/>
    </source>
</evidence>
<sequence length="260" mass="26978">MTNSSTGGRDGAGSSSNNPNRNSPRLRTGRGPNAPSPPPPSPPRQPPPIMGIPGVSAFTPYINPRRPAPPQNLPPPPPPPVNLPPPPPPPPPAVGSRGSAFRPYINPRRPAPAPAPASGSGGSGFAGGAQAVAVGGSGSGWCVEDRWEPRVRKRGPAAPADQAAAGEGGENKEHICSECRRQFMSSKALFGHMRSHPSRPYKGAHPPPAFRAAEEFADLLHLEGDGGGGGAEGAARQEDPEEEGPRPQKKKRALNFDLNK</sequence>
<feature type="compositionally biased region" description="Pro residues" evidence="2">
    <location>
        <begin position="66"/>
        <end position="93"/>
    </location>
</feature>
<feature type="compositionally biased region" description="Low complexity" evidence="2">
    <location>
        <begin position="156"/>
        <end position="165"/>
    </location>
</feature>
<evidence type="ECO:0000259" key="3">
    <source>
        <dbReference type="PROSITE" id="PS50157"/>
    </source>
</evidence>
<organism evidence="4 5">
    <name type="scientific">Rehmannia glutinosa</name>
    <name type="common">Chinese foxglove</name>
    <dbReference type="NCBI Taxonomy" id="99300"/>
    <lineage>
        <taxon>Eukaryota</taxon>
        <taxon>Viridiplantae</taxon>
        <taxon>Streptophyta</taxon>
        <taxon>Embryophyta</taxon>
        <taxon>Tracheophyta</taxon>
        <taxon>Spermatophyta</taxon>
        <taxon>Magnoliopsida</taxon>
        <taxon>eudicotyledons</taxon>
        <taxon>Gunneridae</taxon>
        <taxon>Pentapetalae</taxon>
        <taxon>asterids</taxon>
        <taxon>lamiids</taxon>
        <taxon>Lamiales</taxon>
        <taxon>Orobanchaceae</taxon>
        <taxon>Rehmannieae</taxon>
        <taxon>Rehmannia</taxon>
    </lineage>
</organism>
<feature type="region of interest" description="Disordered" evidence="2">
    <location>
        <begin position="1"/>
        <end position="128"/>
    </location>
</feature>
<dbReference type="PANTHER" id="PTHR47591">
    <property type="entry name" value="ZINC FINGER PROTEIN ZAT2-RELATED"/>
    <property type="match status" value="1"/>
</dbReference>
<dbReference type="InterPro" id="IPR036236">
    <property type="entry name" value="Znf_C2H2_sf"/>
</dbReference>
<name>A0ABR0WS02_REHGL</name>
<feature type="domain" description="C2H2-type" evidence="3">
    <location>
        <begin position="174"/>
        <end position="201"/>
    </location>
</feature>
<comment type="caution">
    <text evidence="4">The sequence shown here is derived from an EMBL/GenBank/DDBJ whole genome shotgun (WGS) entry which is preliminary data.</text>
</comment>
<dbReference type="PROSITE" id="PS50157">
    <property type="entry name" value="ZINC_FINGER_C2H2_2"/>
    <property type="match status" value="1"/>
</dbReference>
<dbReference type="PROSITE" id="PS00028">
    <property type="entry name" value="ZINC_FINGER_C2H2_1"/>
    <property type="match status" value="1"/>
</dbReference>
<evidence type="ECO:0000313" key="5">
    <source>
        <dbReference type="Proteomes" id="UP001318860"/>
    </source>
</evidence>
<dbReference type="SUPFAM" id="SSF57667">
    <property type="entry name" value="beta-beta-alpha zinc fingers"/>
    <property type="match status" value="1"/>
</dbReference>
<protein>
    <recommendedName>
        <fullName evidence="3">C2H2-type domain-containing protein</fullName>
    </recommendedName>
</protein>
<dbReference type="Proteomes" id="UP001318860">
    <property type="component" value="Unassembled WGS sequence"/>
</dbReference>
<keyword evidence="1" id="KW-0862">Zinc</keyword>
<proteinExistence type="predicted"/>
<feature type="compositionally biased region" description="Low complexity" evidence="2">
    <location>
        <begin position="14"/>
        <end position="33"/>
    </location>
</feature>
<reference evidence="4 5" key="1">
    <citation type="journal article" date="2021" name="Comput. Struct. Biotechnol. J.">
        <title>De novo genome assembly of the potent medicinal plant Rehmannia glutinosa using nanopore technology.</title>
        <authorList>
            <person name="Ma L."/>
            <person name="Dong C."/>
            <person name="Song C."/>
            <person name="Wang X."/>
            <person name="Zheng X."/>
            <person name="Niu Y."/>
            <person name="Chen S."/>
            <person name="Feng W."/>
        </authorList>
    </citation>
    <scope>NUCLEOTIDE SEQUENCE [LARGE SCALE GENOMIC DNA]</scope>
    <source>
        <strain evidence="4">DH-2019</strain>
    </source>
</reference>
<dbReference type="PANTHER" id="PTHR47591:SF13">
    <property type="entry name" value="OS02G0293900 PROTEIN"/>
    <property type="match status" value="1"/>
</dbReference>
<evidence type="ECO:0000256" key="1">
    <source>
        <dbReference type="PROSITE-ProRule" id="PRU00042"/>
    </source>
</evidence>
<feature type="region of interest" description="Disordered" evidence="2">
    <location>
        <begin position="150"/>
        <end position="171"/>
    </location>
</feature>
<dbReference type="Pfam" id="PF13912">
    <property type="entry name" value="zf-C2H2_6"/>
    <property type="match status" value="1"/>
</dbReference>
<keyword evidence="1" id="KW-0479">Metal-binding</keyword>
<keyword evidence="1" id="KW-0863">Zinc-finger</keyword>
<keyword evidence="5" id="KW-1185">Reference proteome</keyword>
<accession>A0ABR0WS02</accession>
<gene>
    <name evidence="4" type="ORF">DH2020_015230</name>
</gene>
<dbReference type="InterPro" id="IPR013087">
    <property type="entry name" value="Znf_C2H2_type"/>
</dbReference>
<feature type="compositionally biased region" description="Basic and acidic residues" evidence="2">
    <location>
        <begin position="235"/>
        <end position="246"/>
    </location>
</feature>
<dbReference type="EMBL" id="JABTTQ020000008">
    <property type="protein sequence ID" value="KAK6150298.1"/>
    <property type="molecule type" value="Genomic_DNA"/>
</dbReference>